<feature type="domain" description="Fanconi anemia core complex-associated protein 24 pseudonuclease" evidence="1">
    <location>
        <begin position="4"/>
        <end position="80"/>
    </location>
</feature>
<name>V5I204_IXORI</name>
<reference evidence="2" key="1">
    <citation type="journal article" date="2015" name="Sci. Rep.">
        <title>Tissue- and time-dependent transcription in Ixodes ricinus salivary glands and midguts when blood feeding on the vertebrate host.</title>
        <authorList>
            <person name="Kotsyfakis M."/>
            <person name="Schwarz A."/>
            <person name="Erhart J."/>
            <person name="Ribeiro J.M."/>
        </authorList>
    </citation>
    <scope>NUCLEOTIDE SEQUENCE</scope>
    <source>
        <tissue evidence="2">Salivary gland and midgut</tissue>
    </source>
</reference>
<dbReference type="PANTHER" id="PTHR31786:SF2">
    <property type="entry name" value="FANCONI ANEMIA CORE COMPLEX-ASSOCIATED PROTEIN 24"/>
    <property type="match status" value="1"/>
</dbReference>
<dbReference type="EMBL" id="GANP01001046">
    <property type="protein sequence ID" value="JAB83422.1"/>
    <property type="molecule type" value="mRNA"/>
</dbReference>
<dbReference type="Gene3D" id="1.10.150.20">
    <property type="entry name" value="5' to 3' exonuclease, C-terminal subdomain"/>
    <property type="match status" value="1"/>
</dbReference>
<dbReference type="InterPro" id="IPR040646">
    <property type="entry name" value="PND"/>
</dbReference>
<protein>
    <recommendedName>
        <fullName evidence="1">Fanconi anemia core complex-associated protein 24 pseudonuclease domain-containing protein</fullName>
    </recommendedName>
</protein>
<organism evidence="2">
    <name type="scientific">Ixodes ricinus</name>
    <name type="common">Common tick</name>
    <name type="synonym">Acarus ricinus</name>
    <dbReference type="NCBI Taxonomy" id="34613"/>
    <lineage>
        <taxon>Eukaryota</taxon>
        <taxon>Metazoa</taxon>
        <taxon>Ecdysozoa</taxon>
        <taxon>Arthropoda</taxon>
        <taxon>Chelicerata</taxon>
        <taxon>Arachnida</taxon>
        <taxon>Acari</taxon>
        <taxon>Parasitiformes</taxon>
        <taxon>Ixodida</taxon>
        <taxon>Ixodoidea</taxon>
        <taxon>Ixodidae</taxon>
        <taxon>Ixodinae</taxon>
        <taxon>Ixodes</taxon>
    </lineage>
</organism>
<sequence length="237" mass="26367">RREVRVPIGHVMLSEKWAGSDVHAALQKVARTVVSDELGLVRFSIRLAATAVLYATEVDIVNESPPEAQDCTSYRKNTMQRRPTSLLSALGRVAVTIQIPPAFRSAGHRAFPTFRLLEKPKQKQHKLLDTNGSWLRDKEKRALVPAEAASSPQQSAAVLWVPSKKSPGLGEVRAKALVHKWHSLKAISQRSVDDLAEVIGSAPAKCVVKFFCNTYLTFHIIREIQNANTQYVVKKKK</sequence>
<feature type="non-terminal residue" evidence="2">
    <location>
        <position position="1"/>
    </location>
</feature>
<dbReference type="InterPro" id="IPR026985">
    <property type="entry name" value="FAAP24"/>
</dbReference>
<dbReference type="AlphaFoldDB" id="V5I204"/>
<dbReference type="GO" id="GO:0036297">
    <property type="term" value="P:interstrand cross-link repair"/>
    <property type="evidence" value="ECO:0007669"/>
    <property type="project" value="InterPro"/>
</dbReference>
<evidence type="ECO:0000259" key="1">
    <source>
        <dbReference type="Pfam" id="PF17949"/>
    </source>
</evidence>
<dbReference type="Pfam" id="PF17949">
    <property type="entry name" value="PND"/>
    <property type="match status" value="1"/>
</dbReference>
<dbReference type="Gene3D" id="3.40.50.10130">
    <property type="match status" value="1"/>
</dbReference>
<evidence type="ECO:0000313" key="2">
    <source>
        <dbReference type="EMBL" id="JAB83422.1"/>
    </source>
</evidence>
<dbReference type="PANTHER" id="PTHR31786">
    <property type="entry name" value="FANCONI ANEMIA CORE COMPLEX-ASSOCIATED PROTEIN 24"/>
    <property type="match status" value="1"/>
</dbReference>
<dbReference type="SUPFAM" id="SSF47781">
    <property type="entry name" value="RuvA domain 2-like"/>
    <property type="match status" value="1"/>
</dbReference>
<proteinExistence type="evidence at transcript level"/>
<accession>V5I204</accession>
<dbReference type="GO" id="GO:0003682">
    <property type="term" value="F:chromatin binding"/>
    <property type="evidence" value="ECO:0007669"/>
    <property type="project" value="TreeGrafter"/>
</dbReference>
<dbReference type="GO" id="GO:0043240">
    <property type="term" value="C:Fanconi anaemia nuclear complex"/>
    <property type="evidence" value="ECO:0007669"/>
    <property type="project" value="InterPro"/>
</dbReference>
<dbReference type="InterPro" id="IPR010994">
    <property type="entry name" value="RuvA_2-like"/>
</dbReference>
<feature type="non-terminal residue" evidence="2">
    <location>
        <position position="237"/>
    </location>
</feature>